<organism evidence="1 2">
    <name type="scientific">Ditylenchus dipsaci</name>
    <dbReference type="NCBI Taxonomy" id="166011"/>
    <lineage>
        <taxon>Eukaryota</taxon>
        <taxon>Metazoa</taxon>
        <taxon>Ecdysozoa</taxon>
        <taxon>Nematoda</taxon>
        <taxon>Chromadorea</taxon>
        <taxon>Rhabditida</taxon>
        <taxon>Tylenchina</taxon>
        <taxon>Tylenchomorpha</taxon>
        <taxon>Sphaerularioidea</taxon>
        <taxon>Anguinidae</taxon>
        <taxon>Anguininae</taxon>
        <taxon>Ditylenchus</taxon>
    </lineage>
</organism>
<name>A0A915E707_9BILA</name>
<sequence>MQSLPSSCEYPSTTETTNENVVPVLKQTSTVITASAVLEWRIENVKTNDDLLKTNYQIYISDGKEQLLNVTHFATREEVLNAVDSDKCLRVICEVESLVPEKTVHNEPDTKSFKRLFSKI</sequence>
<dbReference type="AlphaFoldDB" id="A0A915E707"/>
<evidence type="ECO:0000313" key="1">
    <source>
        <dbReference type="Proteomes" id="UP000887574"/>
    </source>
</evidence>
<keyword evidence="1" id="KW-1185">Reference proteome</keyword>
<dbReference type="Proteomes" id="UP000887574">
    <property type="component" value="Unplaced"/>
</dbReference>
<proteinExistence type="predicted"/>
<evidence type="ECO:0000313" key="2">
    <source>
        <dbReference type="WBParaSite" id="jg2722"/>
    </source>
</evidence>
<reference evidence="2" key="1">
    <citation type="submission" date="2022-11" db="UniProtKB">
        <authorList>
            <consortium name="WormBaseParasite"/>
        </authorList>
    </citation>
    <scope>IDENTIFICATION</scope>
</reference>
<protein>
    <submittedName>
        <fullName evidence="2">Uncharacterized protein</fullName>
    </submittedName>
</protein>
<dbReference type="WBParaSite" id="jg2722">
    <property type="protein sequence ID" value="jg2722"/>
    <property type="gene ID" value="jg2722"/>
</dbReference>
<accession>A0A915E707</accession>